<dbReference type="RefSeq" id="WP_058962590.1">
    <property type="nucleotide sequence ID" value="NZ_CABKVM010000010.1"/>
</dbReference>
<dbReference type="AlphaFoldDB" id="A0A4R1QLP1"/>
<gene>
    <name evidence="2" type="ORF">EDD77_1266</name>
</gene>
<keyword evidence="1" id="KW-1133">Transmembrane helix</keyword>
<accession>A0A4R1QLP1</accession>
<evidence type="ECO:0000313" key="3">
    <source>
        <dbReference type="Proteomes" id="UP000295184"/>
    </source>
</evidence>
<keyword evidence="1" id="KW-0472">Membrane</keyword>
<dbReference type="Proteomes" id="UP000295184">
    <property type="component" value="Unassembled WGS sequence"/>
</dbReference>
<proteinExistence type="predicted"/>
<organism evidence="2 3">
    <name type="scientific">Allofournierella massiliensis</name>
    <dbReference type="NCBI Taxonomy" id="1650663"/>
    <lineage>
        <taxon>Bacteria</taxon>
        <taxon>Bacillati</taxon>
        <taxon>Bacillota</taxon>
        <taxon>Clostridia</taxon>
        <taxon>Eubacteriales</taxon>
        <taxon>Oscillospiraceae</taxon>
        <taxon>Allofournierella</taxon>
    </lineage>
</organism>
<evidence type="ECO:0000256" key="1">
    <source>
        <dbReference type="SAM" id="Phobius"/>
    </source>
</evidence>
<reference evidence="2 3" key="1">
    <citation type="submission" date="2019-03" db="EMBL/GenBank/DDBJ databases">
        <title>Genomic Encyclopedia of Type Strains, Phase IV (KMG-IV): sequencing the most valuable type-strain genomes for metagenomic binning, comparative biology and taxonomic classification.</title>
        <authorList>
            <person name="Goeker M."/>
        </authorList>
    </citation>
    <scope>NUCLEOTIDE SEQUENCE [LARGE SCALE GENOMIC DNA]</scope>
    <source>
        <strain evidence="2 3">DSM 100451</strain>
    </source>
</reference>
<protein>
    <submittedName>
        <fullName evidence="2">Uncharacterized protein</fullName>
    </submittedName>
</protein>
<keyword evidence="1" id="KW-0812">Transmembrane</keyword>
<dbReference type="OrthoDB" id="1852795at2"/>
<dbReference type="STRING" id="1650663.GCA_001486665_00047"/>
<sequence>MCDETRKKPSRKRLWIAVDIIAVLLIGLAILLAVRYYTSDRSDLAYLEDNIKAKLGQLEDKSNEEIQAALNEVVEEGNLSISINANPVFPTGDSEGTLKIENGPQNLYGQQVVITLDETGEEIYDSGYMPVDSHIQTDKLEIDLEPGDYDATAVFTAYDEKLDGAVVGQAIAQLRISVLG</sequence>
<feature type="transmembrane region" description="Helical" evidence="1">
    <location>
        <begin position="14"/>
        <end position="37"/>
    </location>
</feature>
<comment type="caution">
    <text evidence="2">The sequence shown here is derived from an EMBL/GenBank/DDBJ whole genome shotgun (WGS) entry which is preliminary data.</text>
</comment>
<dbReference type="EMBL" id="SLUM01000026">
    <property type="protein sequence ID" value="TCL53833.1"/>
    <property type="molecule type" value="Genomic_DNA"/>
</dbReference>
<evidence type="ECO:0000313" key="2">
    <source>
        <dbReference type="EMBL" id="TCL53833.1"/>
    </source>
</evidence>
<name>A0A4R1QLP1_9FIRM</name>